<keyword evidence="7" id="KW-0175">Coiled coil</keyword>
<keyword evidence="3" id="KW-0479">Metal-binding</keyword>
<keyword evidence="8 12" id="KW-0238">DNA-binding</keyword>
<dbReference type="SUPFAM" id="SSF57716">
    <property type="entry name" value="Glucocorticoid receptor-like (DNA-binding domain)"/>
    <property type="match status" value="1"/>
</dbReference>
<keyword evidence="10" id="KW-0539">Nucleus</keyword>
<evidence type="ECO:0000256" key="9">
    <source>
        <dbReference type="ARBA" id="ARBA00023163"/>
    </source>
</evidence>
<evidence type="ECO:0000256" key="11">
    <source>
        <dbReference type="ARBA" id="ARBA00023306"/>
    </source>
</evidence>
<accession>A0A8K0CXL3</accession>
<comment type="caution">
    <text evidence="14">The sequence shown here is derived from an EMBL/GenBank/DDBJ whole genome shotgun (WGS) entry which is preliminary data.</text>
</comment>
<dbReference type="GO" id="GO:0005654">
    <property type="term" value="C:nucleoplasm"/>
    <property type="evidence" value="ECO:0007669"/>
    <property type="project" value="UniProtKB-SubCell"/>
</dbReference>
<proteinExistence type="inferred from homology"/>
<dbReference type="Pfam" id="PF05485">
    <property type="entry name" value="THAP"/>
    <property type="match status" value="1"/>
</dbReference>
<evidence type="ECO:0000256" key="8">
    <source>
        <dbReference type="ARBA" id="ARBA00023125"/>
    </source>
</evidence>
<dbReference type="OrthoDB" id="6764673at2759"/>
<dbReference type="Proteomes" id="UP000801492">
    <property type="component" value="Unassembled WGS sequence"/>
</dbReference>
<keyword evidence="4 12" id="KW-0863">Zinc-finger</keyword>
<comment type="subcellular location">
    <subcellularLocation>
        <location evidence="1">Nucleus</location>
        <location evidence="1">Nucleoplasm</location>
    </subcellularLocation>
</comment>
<evidence type="ECO:0000256" key="12">
    <source>
        <dbReference type="PROSITE-ProRule" id="PRU00309"/>
    </source>
</evidence>
<dbReference type="SMART" id="SM00980">
    <property type="entry name" value="THAP"/>
    <property type="match status" value="1"/>
</dbReference>
<evidence type="ECO:0000313" key="15">
    <source>
        <dbReference type="Proteomes" id="UP000801492"/>
    </source>
</evidence>
<dbReference type="InterPro" id="IPR006612">
    <property type="entry name" value="THAP_Znf"/>
</dbReference>
<organism evidence="14 15">
    <name type="scientific">Ignelater luminosus</name>
    <name type="common">Cucubano</name>
    <name type="synonym">Pyrophorus luminosus</name>
    <dbReference type="NCBI Taxonomy" id="2038154"/>
    <lineage>
        <taxon>Eukaryota</taxon>
        <taxon>Metazoa</taxon>
        <taxon>Ecdysozoa</taxon>
        <taxon>Arthropoda</taxon>
        <taxon>Hexapoda</taxon>
        <taxon>Insecta</taxon>
        <taxon>Pterygota</taxon>
        <taxon>Neoptera</taxon>
        <taxon>Endopterygota</taxon>
        <taxon>Coleoptera</taxon>
        <taxon>Polyphaga</taxon>
        <taxon>Elateriformia</taxon>
        <taxon>Elateroidea</taxon>
        <taxon>Elateridae</taxon>
        <taxon>Agrypninae</taxon>
        <taxon>Pyrophorini</taxon>
        <taxon>Ignelater</taxon>
    </lineage>
</organism>
<evidence type="ECO:0000256" key="2">
    <source>
        <dbReference type="ARBA" id="ARBA00006177"/>
    </source>
</evidence>
<reference evidence="14" key="1">
    <citation type="submission" date="2019-08" db="EMBL/GenBank/DDBJ databases">
        <title>The genome of the North American firefly Photinus pyralis.</title>
        <authorList>
            <consortium name="Photinus pyralis genome working group"/>
            <person name="Fallon T.R."/>
            <person name="Sander Lower S.E."/>
            <person name="Weng J.-K."/>
        </authorList>
    </citation>
    <scope>NUCLEOTIDE SEQUENCE</scope>
    <source>
        <strain evidence="14">TRF0915ILg1</strain>
        <tissue evidence="14">Whole body</tissue>
    </source>
</reference>
<dbReference type="Gene3D" id="6.20.210.20">
    <property type="entry name" value="THAP domain"/>
    <property type="match status" value="1"/>
</dbReference>
<comment type="similarity">
    <text evidence="2">Belongs to the THAP1 family.</text>
</comment>
<sequence>MLSSCCVPMCKSNYSDTTTVFKFPKDEIRRKKWLNAIHRENFEVTDSSVVCIKHFDEKFIMCTDTIKRPDGTILSIPRTRIKLSEDAFATIFISQPAYMNMLLPPTRTSKEEKKKARKQLSEDIITAIEDLQNKFQSKSNS</sequence>
<dbReference type="PANTHER" id="PTHR46600:SF1">
    <property type="entry name" value="THAP DOMAIN-CONTAINING PROTEIN 1"/>
    <property type="match status" value="1"/>
</dbReference>
<keyword evidence="15" id="KW-1185">Reference proteome</keyword>
<evidence type="ECO:0000313" key="14">
    <source>
        <dbReference type="EMBL" id="KAF2895580.1"/>
    </source>
</evidence>
<evidence type="ECO:0000256" key="6">
    <source>
        <dbReference type="ARBA" id="ARBA00023015"/>
    </source>
</evidence>
<feature type="non-terminal residue" evidence="14">
    <location>
        <position position="141"/>
    </location>
</feature>
<evidence type="ECO:0000256" key="1">
    <source>
        <dbReference type="ARBA" id="ARBA00004642"/>
    </source>
</evidence>
<dbReference type="GO" id="GO:0043565">
    <property type="term" value="F:sequence-specific DNA binding"/>
    <property type="evidence" value="ECO:0007669"/>
    <property type="project" value="InterPro"/>
</dbReference>
<dbReference type="InterPro" id="IPR026516">
    <property type="entry name" value="THAP1/10"/>
</dbReference>
<dbReference type="InterPro" id="IPR038441">
    <property type="entry name" value="THAP_Znf_sf"/>
</dbReference>
<evidence type="ECO:0000256" key="4">
    <source>
        <dbReference type="ARBA" id="ARBA00022771"/>
    </source>
</evidence>
<gene>
    <name evidence="14" type="ORF">ILUMI_10590</name>
</gene>
<dbReference type="AlphaFoldDB" id="A0A8K0CXL3"/>
<evidence type="ECO:0000256" key="5">
    <source>
        <dbReference type="ARBA" id="ARBA00022833"/>
    </source>
</evidence>
<name>A0A8K0CXL3_IGNLU</name>
<evidence type="ECO:0000256" key="10">
    <source>
        <dbReference type="ARBA" id="ARBA00023242"/>
    </source>
</evidence>
<evidence type="ECO:0000259" key="13">
    <source>
        <dbReference type="PROSITE" id="PS50950"/>
    </source>
</evidence>
<dbReference type="SMART" id="SM00692">
    <property type="entry name" value="DM3"/>
    <property type="match status" value="1"/>
</dbReference>
<keyword evidence="5" id="KW-0862">Zinc</keyword>
<evidence type="ECO:0000256" key="3">
    <source>
        <dbReference type="ARBA" id="ARBA00022723"/>
    </source>
</evidence>
<evidence type="ECO:0000256" key="7">
    <source>
        <dbReference type="ARBA" id="ARBA00023054"/>
    </source>
</evidence>
<keyword evidence="9" id="KW-0804">Transcription</keyword>
<dbReference type="GO" id="GO:0008270">
    <property type="term" value="F:zinc ion binding"/>
    <property type="evidence" value="ECO:0007669"/>
    <property type="project" value="UniProtKB-KW"/>
</dbReference>
<dbReference type="PROSITE" id="PS50950">
    <property type="entry name" value="ZF_THAP"/>
    <property type="match status" value="1"/>
</dbReference>
<dbReference type="PANTHER" id="PTHR46600">
    <property type="entry name" value="THAP DOMAIN-CONTAINING"/>
    <property type="match status" value="1"/>
</dbReference>
<keyword evidence="6" id="KW-0805">Transcription regulation</keyword>
<feature type="domain" description="THAP-type" evidence="13">
    <location>
        <begin position="1"/>
        <end position="92"/>
    </location>
</feature>
<keyword evidence="11" id="KW-0131">Cell cycle</keyword>
<dbReference type="EMBL" id="VTPC01005799">
    <property type="protein sequence ID" value="KAF2895580.1"/>
    <property type="molecule type" value="Genomic_DNA"/>
</dbReference>
<protein>
    <recommendedName>
        <fullName evidence="13">THAP-type domain-containing protein</fullName>
    </recommendedName>
</protein>